<dbReference type="InterPro" id="IPR050425">
    <property type="entry name" value="NAD(P)_dehydrat-like"/>
</dbReference>
<accession>A0A6J0ZYQ6</accession>
<dbReference type="GO" id="GO:0016616">
    <property type="term" value="F:oxidoreductase activity, acting on the CH-OH group of donors, NAD or NADP as acceptor"/>
    <property type="evidence" value="ECO:0007669"/>
    <property type="project" value="TreeGrafter"/>
</dbReference>
<evidence type="ECO:0000313" key="6">
    <source>
        <dbReference type="Proteomes" id="UP000504621"/>
    </source>
</evidence>
<evidence type="ECO:0000256" key="1">
    <source>
        <dbReference type="ARBA" id="ARBA00022857"/>
    </source>
</evidence>
<dbReference type="CDD" id="cd08958">
    <property type="entry name" value="FR_SDR_e"/>
    <property type="match status" value="2"/>
</dbReference>
<dbReference type="Pfam" id="PF13966">
    <property type="entry name" value="zf-RVT"/>
    <property type="match status" value="1"/>
</dbReference>
<dbReference type="PANTHER" id="PTHR10366">
    <property type="entry name" value="NAD DEPENDENT EPIMERASE/DEHYDRATASE"/>
    <property type="match status" value="1"/>
</dbReference>
<keyword evidence="2" id="KW-0560">Oxidoreductase</keyword>
<protein>
    <submittedName>
        <fullName evidence="7">Uncharacterized protein LOC110413264</fullName>
    </submittedName>
</protein>
<proteinExistence type="inferred from homology"/>
<feature type="domain" description="NAD-dependent epimerase/dehydratase" evidence="4">
    <location>
        <begin position="633"/>
        <end position="879"/>
    </location>
</feature>
<gene>
    <name evidence="7" type="primary">LOC110413264</name>
</gene>
<keyword evidence="1" id="KW-0521">NADP</keyword>
<dbReference type="PANTHER" id="PTHR10366:SF563">
    <property type="entry name" value="CINNAMOYL-COA REDUCTASE 16"/>
    <property type="match status" value="1"/>
</dbReference>
<evidence type="ECO:0000259" key="4">
    <source>
        <dbReference type="Pfam" id="PF01370"/>
    </source>
</evidence>
<keyword evidence="6" id="KW-1185">Reference proteome</keyword>
<comment type="similarity">
    <text evidence="3">Belongs to the NAD(P)-dependent epimerase/dehydratase family. Dihydroflavonol-4-reductase subfamily.</text>
</comment>
<evidence type="ECO:0000313" key="7">
    <source>
        <dbReference type="RefSeq" id="XP_021279706.1"/>
    </source>
</evidence>
<dbReference type="InterPro" id="IPR026960">
    <property type="entry name" value="RVT-Znf"/>
</dbReference>
<dbReference type="Pfam" id="PF01370">
    <property type="entry name" value="Epimerase"/>
    <property type="match status" value="2"/>
</dbReference>
<sequence>MEEGKGTVCVTGGTGYIASWLIKKLLEEGYSVHTTIRVDPENKKDISFLTSLPRATERLKIFAADLSDPDSFDAAIEGCQGVLHLATPVDFENKESEEMLTKRSINGAFGIMKACLKSKTVKRLVYTSSLSAVVFNDKGVEIMDESFWTDAAFARDKLDPSLSSYAISKTLTERAALEFGAEHGLDVVTVIPPFVVGPFICPKFPGTVRLSLAPVLGSRDEYSLLLNIAMVHVDDLSRAFIFLLEHPEAKGRYNCSSDTVTIQKIVEILSANYPEFTLPTADSLAEIEGTKMPSLSSKKLLDSGFKFNYGVVDMFDGAIKCCKEKGFLYCFQFVRLRGPSASGYVLFNQLRDEDALHISDEIVWKGNSNGKFTIRSFCEQAMDKKDKQEGIWSLVWVNIAPQRVEAFMRQMVQGRVAVKGELLRRVLISYDSAVCSLCNGSVETVNHLFVTSFKVWEVWTKWCSYWNYDWITPNNIKAALEAWNRADVRNSDMRIWRMGFFAIPWTIWLSRNEITFKGKSWGPEQIFDLVELRVASWAAAKWPDDHPSVLSLFCLTQGAGHEEGQKETKTTEWRKHIFLVVESDSVNAVNWANQPQTAPWKLRRWVPQIEKLKTESTLKGDKSRVMEGDKGTVCVTGGTGYIASWLIKRLLEEGYSVHATVRADSESRRDISFLTSLPGAAEKLKIFSADLNDPDSFDAAIEGCKGVLHVATPVDFENKEPEEVITERAISGALGIVKACLKSTTVKRVVYTSSASAVVFNNKDLDMVDESFWTDVDFVREKVDPHARSYVISKTLTERAALEFAAEHGLDLVTVIPTFVVGPFICPKFPGSVRTTLALLLGNQHEYATILNTSMVHVDDVAWAHIFLLEYPDAKGRYNCSSDRISLQKMAEILSAKYPEFPIPTADSLAEIQGMKEPGLSSKKLLDTGFKFQYGVEEMLDGAIKCCKEKGYL</sequence>
<reference evidence="7" key="1">
    <citation type="submission" date="2025-08" db="UniProtKB">
        <authorList>
            <consortium name="RefSeq"/>
        </authorList>
    </citation>
    <scope>IDENTIFICATION</scope>
    <source>
        <tissue evidence="7">Leaf</tissue>
    </source>
</reference>
<dbReference type="RefSeq" id="XP_021279706.1">
    <property type="nucleotide sequence ID" value="XM_021424031.1"/>
</dbReference>
<dbReference type="FunFam" id="3.40.50.720:FF:000085">
    <property type="entry name" value="Dihydroflavonol reductase"/>
    <property type="match status" value="2"/>
</dbReference>
<organism evidence="6 7">
    <name type="scientific">Herrania umbratica</name>
    <dbReference type="NCBI Taxonomy" id="108875"/>
    <lineage>
        <taxon>Eukaryota</taxon>
        <taxon>Viridiplantae</taxon>
        <taxon>Streptophyta</taxon>
        <taxon>Embryophyta</taxon>
        <taxon>Tracheophyta</taxon>
        <taxon>Spermatophyta</taxon>
        <taxon>Magnoliopsida</taxon>
        <taxon>eudicotyledons</taxon>
        <taxon>Gunneridae</taxon>
        <taxon>Pentapetalae</taxon>
        <taxon>rosids</taxon>
        <taxon>malvids</taxon>
        <taxon>Malvales</taxon>
        <taxon>Malvaceae</taxon>
        <taxon>Byttnerioideae</taxon>
        <taxon>Herrania</taxon>
    </lineage>
</organism>
<feature type="domain" description="NAD-dependent epimerase/dehydratase" evidence="4">
    <location>
        <begin position="8"/>
        <end position="254"/>
    </location>
</feature>
<dbReference type="InterPro" id="IPR036291">
    <property type="entry name" value="NAD(P)-bd_dom_sf"/>
</dbReference>
<name>A0A6J0ZYQ6_9ROSI</name>
<feature type="domain" description="Reverse transcriptase zinc-binding" evidence="5">
    <location>
        <begin position="372"/>
        <end position="459"/>
    </location>
</feature>
<dbReference type="SUPFAM" id="SSF51735">
    <property type="entry name" value="NAD(P)-binding Rossmann-fold domains"/>
    <property type="match status" value="2"/>
</dbReference>
<dbReference type="OrthoDB" id="2735536at2759"/>
<dbReference type="AlphaFoldDB" id="A0A6J0ZYQ6"/>
<dbReference type="InterPro" id="IPR001509">
    <property type="entry name" value="Epimerase_deHydtase"/>
</dbReference>
<evidence type="ECO:0000256" key="2">
    <source>
        <dbReference type="ARBA" id="ARBA00023002"/>
    </source>
</evidence>
<evidence type="ECO:0000259" key="5">
    <source>
        <dbReference type="Pfam" id="PF13966"/>
    </source>
</evidence>
<dbReference type="GeneID" id="110413264"/>
<evidence type="ECO:0000256" key="3">
    <source>
        <dbReference type="ARBA" id="ARBA00023445"/>
    </source>
</evidence>
<dbReference type="Proteomes" id="UP000504621">
    <property type="component" value="Unplaced"/>
</dbReference>
<dbReference type="Gene3D" id="3.40.50.720">
    <property type="entry name" value="NAD(P)-binding Rossmann-like Domain"/>
    <property type="match status" value="2"/>
</dbReference>